<proteinExistence type="predicted"/>
<dbReference type="HOGENOM" id="CLU_1833259_0_0_5"/>
<accession>A1B0Y4</accession>
<dbReference type="EnsemblBacteria" id="ABL69178">
    <property type="protein sequence ID" value="ABL69178"/>
    <property type="gene ID" value="Pden_1069"/>
</dbReference>
<dbReference type="KEGG" id="pde:Pden_1069"/>
<evidence type="ECO:0000313" key="2">
    <source>
        <dbReference type="Proteomes" id="UP000000361"/>
    </source>
</evidence>
<sequence>MGDPETAAAHIKRALKDGGTWMVVEPMAGDTLADNLNPVGLRFQRPAAHLRLSKKREAPCRPLPIRAEGRILLAQCLVFRKNSSRLPRIIGLITCPLKRPPTARWIVPLRSWISSPASESRSPRSRSPRNWACRCRRRIG</sequence>
<dbReference type="AlphaFoldDB" id="A1B0Y4"/>
<keyword evidence="2" id="KW-1185">Reference proteome</keyword>
<dbReference type="Proteomes" id="UP000000361">
    <property type="component" value="Chromosome 1"/>
</dbReference>
<dbReference type="EMBL" id="CP000489">
    <property type="protein sequence ID" value="ABL69178.1"/>
    <property type="molecule type" value="Genomic_DNA"/>
</dbReference>
<reference evidence="2" key="1">
    <citation type="submission" date="2006-12" db="EMBL/GenBank/DDBJ databases">
        <title>Complete sequence of chromosome 1 of Paracoccus denitrificans PD1222.</title>
        <authorList>
            <person name="Copeland A."/>
            <person name="Lucas S."/>
            <person name="Lapidus A."/>
            <person name="Barry K."/>
            <person name="Detter J.C."/>
            <person name="Glavina del Rio T."/>
            <person name="Hammon N."/>
            <person name="Israni S."/>
            <person name="Dalin E."/>
            <person name="Tice H."/>
            <person name="Pitluck S."/>
            <person name="Munk A.C."/>
            <person name="Brettin T."/>
            <person name="Bruce D."/>
            <person name="Han C."/>
            <person name="Tapia R."/>
            <person name="Gilna P."/>
            <person name="Schmutz J."/>
            <person name="Larimer F."/>
            <person name="Land M."/>
            <person name="Hauser L."/>
            <person name="Kyrpides N."/>
            <person name="Lykidis A."/>
            <person name="Spiro S."/>
            <person name="Richardson D.J."/>
            <person name="Moir J.W.B."/>
            <person name="Ferguson S.J."/>
            <person name="van Spanning R.J.M."/>
            <person name="Richardson P."/>
        </authorList>
    </citation>
    <scope>NUCLEOTIDE SEQUENCE [LARGE SCALE GENOMIC DNA]</scope>
    <source>
        <strain evidence="2">Pd 1222</strain>
    </source>
</reference>
<name>A1B0Y4_PARDP</name>
<evidence type="ECO:0000313" key="1">
    <source>
        <dbReference type="EMBL" id="ABL69178.1"/>
    </source>
</evidence>
<dbReference type="eggNOG" id="COG0500">
    <property type="taxonomic scope" value="Bacteria"/>
</dbReference>
<gene>
    <name evidence="1" type="ordered locus">Pden_1069</name>
</gene>
<protein>
    <submittedName>
        <fullName evidence="1">Uncharacterized protein</fullName>
    </submittedName>
</protein>
<organism evidence="1 2">
    <name type="scientific">Paracoccus denitrificans (strain Pd 1222)</name>
    <dbReference type="NCBI Taxonomy" id="318586"/>
    <lineage>
        <taxon>Bacteria</taxon>
        <taxon>Pseudomonadati</taxon>
        <taxon>Pseudomonadota</taxon>
        <taxon>Alphaproteobacteria</taxon>
        <taxon>Rhodobacterales</taxon>
        <taxon>Paracoccaceae</taxon>
        <taxon>Paracoccus</taxon>
    </lineage>
</organism>
<dbReference type="STRING" id="318586.Pden_1069"/>